<dbReference type="Proteomes" id="UP000500970">
    <property type="component" value="Chromosome"/>
</dbReference>
<dbReference type="InterPro" id="IPR000120">
    <property type="entry name" value="Amidase"/>
</dbReference>
<feature type="region of interest" description="Disordered" evidence="2">
    <location>
        <begin position="137"/>
        <end position="156"/>
    </location>
</feature>
<dbReference type="InterPro" id="IPR023631">
    <property type="entry name" value="Amidase_dom"/>
</dbReference>
<feature type="domain" description="Amidase" evidence="3">
    <location>
        <begin position="29"/>
        <end position="440"/>
    </location>
</feature>
<dbReference type="KEGG" id="apes:FOC84_29990"/>
<evidence type="ECO:0000256" key="1">
    <source>
        <dbReference type="ARBA" id="ARBA00009199"/>
    </source>
</evidence>
<evidence type="ECO:0000259" key="3">
    <source>
        <dbReference type="Pfam" id="PF01425"/>
    </source>
</evidence>
<comment type="similarity">
    <text evidence="1">Belongs to the amidase family.</text>
</comment>
<dbReference type="PANTHER" id="PTHR11895:SF7">
    <property type="entry name" value="GLUTAMYL-TRNA(GLN) AMIDOTRANSFERASE SUBUNIT A, MITOCHONDRIAL"/>
    <property type="match status" value="1"/>
</dbReference>
<gene>
    <name evidence="4" type="ORF">FOC84_29990</name>
</gene>
<dbReference type="Pfam" id="PF01425">
    <property type="entry name" value="Amidase"/>
    <property type="match status" value="1"/>
</dbReference>
<dbReference type="GO" id="GO:0003824">
    <property type="term" value="F:catalytic activity"/>
    <property type="evidence" value="ECO:0007669"/>
    <property type="project" value="InterPro"/>
</dbReference>
<evidence type="ECO:0000256" key="2">
    <source>
        <dbReference type="SAM" id="MobiDB-lite"/>
    </source>
</evidence>
<evidence type="ECO:0000313" key="5">
    <source>
        <dbReference type="Proteomes" id="UP000500970"/>
    </source>
</evidence>
<proteinExistence type="inferred from homology"/>
<dbReference type="EMBL" id="CP053985">
    <property type="protein sequence ID" value="QKH38937.1"/>
    <property type="molecule type" value="Genomic_DNA"/>
</dbReference>
<dbReference type="PANTHER" id="PTHR11895">
    <property type="entry name" value="TRANSAMIDASE"/>
    <property type="match status" value="1"/>
</dbReference>
<reference evidence="4 5" key="1">
    <citation type="submission" date="2020-05" db="EMBL/GenBank/DDBJ databases">
        <title>FDA dAtabase for Regulatory Grade micrObial Sequences (FDA-ARGOS): Supporting development and validation of Infectious Disease Dx tests.</title>
        <authorList>
            <person name="Sproer C."/>
            <person name="Gronow S."/>
            <person name="Severitt S."/>
            <person name="Schroder I."/>
            <person name="Tallon L."/>
            <person name="Sadzewicz L."/>
            <person name="Zhao X."/>
            <person name="Vavikolanu K."/>
            <person name="Mehta A."/>
            <person name="Aluvathingal J."/>
            <person name="Nadendla S."/>
            <person name="Myers T."/>
            <person name="Yan Y."/>
            <person name="Sichtig H."/>
        </authorList>
    </citation>
    <scope>NUCLEOTIDE SEQUENCE [LARGE SCALE GENOMIC DNA]</scope>
    <source>
        <strain evidence="4 5">FDAARGOS_790</strain>
    </source>
</reference>
<organism evidence="4 5">
    <name type="scientific">Achromobacter pestifer</name>
    <dbReference type="NCBI Taxonomy" id="1353889"/>
    <lineage>
        <taxon>Bacteria</taxon>
        <taxon>Pseudomonadati</taxon>
        <taxon>Pseudomonadota</taxon>
        <taxon>Betaproteobacteria</taxon>
        <taxon>Burkholderiales</taxon>
        <taxon>Alcaligenaceae</taxon>
        <taxon>Achromobacter</taxon>
    </lineage>
</organism>
<dbReference type="InterPro" id="IPR036928">
    <property type="entry name" value="AS_sf"/>
</dbReference>
<protein>
    <submittedName>
        <fullName evidence="4">Amidase</fullName>
    </submittedName>
</protein>
<evidence type="ECO:0000313" key="4">
    <source>
        <dbReference type="EMBL" id="QKH38937.1"/>
    </source>
</evidence>
<name>A0A7D4HUN8_9BURK</name>
<feature type="region of interest" description="Disordered" evidence="2">
    <location>
        <begin position="1"/>
        <end position="26"/>
    </location>
</feature>
<dbReference type="SUPFAM" id="SSF75304">
    <property type="entry name" value="Amidase signature (AS) enzymes"/>
    <property type="match status" value="1"/>
</dbReference>
<dbReference type="RefSeq" id="WP_173148730.1">
    <property type="nucleotide sequence ID" value="NZ_CP053985.1"/>
</dbReference>
<dbReference type="AlphaFoldDB" id="A0A7D4HUN8"/>
<sequence>MHYDPSTHDPLTFHDRRSGFSEGGDTPREYLERCLATIAAREPAVRGWVVINEAAARQAADASAKRYREGRPLSSIDGMPIGIKDLIETRDMPTQMGSPAYDGNFPKRDSAVVRALRDAGAVILGKTVTTALGFLDPGPTTNPFDEQRTPGGSSSGSGAVVGANMVPVAIGSQLVGSVIRPASFSANWALKPTYGAINRGERQGFSQSHIGVHAGCATDMWRTSIEIVKRVGGDPGHPGLYEMPKPRLPLKPERLAVFESEGWQRLDAASRQTFEDALRRLAAEGVHIIRRTDLPLLEEFERAIANAGALSMRIISWEHHWSLKNLAEQHPGTLGPSLVRQLDMGAGMTLELYRQALLEREHARQRLAALATQCDALISLSSCGPAPRIAAVQDTQQPTGDYSFSCVSSLLGAPAVNVPALSSEDMPLGIQVLGQAHADAKAVAIGRWLHATLTSSN</sequence>
<keyword evidence="5" id="KW-1185">Reference proteome</keyword>
<accession>A0A7D4HUN8</accession>
<dbReference type="Gene3D" id="3.90.1300.10">
    <property type="entry name" value="Amidase signature (AS) domain"/>
    <property type="match status" value="1"/>
</dbReference>